<dbReference type="GeneID" id="93162131"/>
<comment type="caution">
    <text evidence="6">The sequence shown here is derived from an EMBL/GenBank/DDBJ whole genome shotgun (WGS) entry which is preliminary data.</text>
</comment>
<dbReference type="InterPro" id="IPR001789">
    <property type="entry name" value="Sig_transdc_resp-reg_receiver"/>
</dbReference>
<keyword evidence="3" id="KW-0597">Phosphoprotein</keyword>
<feature type="domain" description="Response regulatory" evidence="4">
    <location>
        <begin position="2"/>
        <end position="124"/>
    </location>
</feature>
<dbReference type="GO" id="GO:0003677">
    <property type="term" value="F:DNA binding"/>
    <property type="evidence" value="ECO:0007669"/>
    <property type="project" value="InterPro"/>
</dbReference>
<organism evidence="6 7">
    <name type="scientific">[Clostridium] citroniae WAL-19142</name>
    <dbReference type="NCBI Taxonomy" id="742734"/>
    <lineage>
        <taxon>Bacteria</taxon>
        <taxon>Bacillati</taxon>
        <taxon>Bacillota</taxon>
        <taxon>Clostridia</taxon>
        <taxon>Lachnospirales</taxon>
        <taxon>Lachnospiraceae</taxon>
        <taxon>Enterocloster</taxon>
    </lineage>
</organism>
<dbReference type="PROSITE" id="PS50930">
    <property type="entry name" value="HTH_LYTTR"/>
    <property type="match status" value="1"/>
</dbReference>
<sequence length="244" mass="29123">MLIAICDDEKSEREQVGGILVQKMKKRGEPLQIAYFEQGEDLIEQYESEDQYPGYDLIFMDIYLQRLSGMEIIRRLRKHDRNVAVIFMSSSPDYAIESYDVWADGYLLKPIVRDKVENVLNRFMEYRYPKNKKSLLMVNGSSSRRISYDDIMYIESRRMNLRIVCAKGVEHTIRKKLDEVQAELTQPRFLKCNQSYIVNMDYITRADTDFTMENGDRIPIKVRERKRIREKYFAYVLERGWDDM</sequence>
<dbReference type="PROSITE" id="PS50110">
    <property type="entry name" value="RESPONSE_REGULATORY"/>
    <property type="match status" value="1"/>
</dbReference>
<gene>
    <name evidence="6" type="ORF">HMPREF9470_03337</name>
</gene>
<evidence type="ECO:0000259" key="4">
    <source>
        <dbReference type="PROSITE" id="PS50110"/>
    </source>
</evidence>
<evidence type="ECO:0000256" key="1">
    <source>
        <dbReference type="ARBA" id="ARBA00018672"/>
    </source>
</evidence>
<dbReference type="InterPro" id="IPR046947">
    <property type="entry name" value="LytR-like"/>
</dbReference>
<evidence type="ECO:0000313" key="7">
    <source>
        <dbReference type="Proteomes" id="UP000037392"/>
    </source>
</evidence>
<dbReference type="Gene3D" id="3.40.50.2300">
    <property type="match status" value="1"/>
</dbReference>
<feature type="modified residue" description="4-aspartylphosphate" evidence="3">
    <location>
        <position position="61"/>
    </location>
</feature>
<evidence type="ECO:0000256" key="2">
    <source>
        <dbReference type="ARBA" id="ARBA00024867"/>
    </source>
</evidence>
<evidence type="ECO:0000256" key="3">
    <source>
        <dbReference type="PROSITE-ProRule" id="PRU00169"/>
    </source>
</evidence>
<protein>
    <recommendedName>
        <fullName evidence="1">Stage 0 sporulation protein A homolog</fullName>
    </recommendedName>
</protein>
<accession>A0A0J9BZM1</accession>
<evidence type="ECO:0000259" key="5">
    <source>
        <dbReference type="PROSITE" id="PS50930"/>
    </source>
</evidence>
<dbReference type="SUPFAM" id="SSF52172">
    <property type="entry name" value="CheY-like"/>
    <property type="match status" value="1"/>
</dbReference>
<dbReference type="GO" id="GO:0000156">
    <property type="term" value="F:phosphorelay response regulator activity"/>
    <property type="evidence" value="ECO:0007669"/>
    <property type="project" value="InterPro"/>
</dbReference>
<dbReference type="PATRIC" id="fig|742734.4.peg.3573"/>
<dbReference type="Pfam" id="PF04397">
    <property type="entry name" value="LytTR"/>
    <property type="match status" value="1"/>
</dbReference>
<reference evidence="6 7" key="1">
    <citation type="submission" date="2011-04" db="EMBL/GenBank/DDBJ databases">
        <title>The Genome Sequence of Clostridium citroniae WAL-19142.</title>
        <authorList>
            <consortium name="The Broad Institute Genome Sequencing Platform"/>
            <person name="Earl A."/>
            <person name="Ward D."/>
            <person name="Feldgarden M."/>
            <person name="Gevers D."/>
            <person name="Warren Y.A."/>
            <person name="Tyrrell K.L."/>
            <person name="Citron D.M."/>
            <person name="Goldstein E.J."/>
            <person name="Daigneault M."/>
            <person name="Allen-Vercoe E."/>
            <person name="Young S.K."/>
            <person name="Zeng Q."/>
            <person name="Gargeya S."/>
            <person name="Fitzgerald M."/>
            <person name="Haas B."/>
            <person name="Abouelleil A."/>
            <person name="Alvarado L."/>
            <person name="Arachchi H.M."/>
            <person name="Berlin A."/>
            <person name="Brown A."/>
            <person name="Chapman S.B."/>
            <person name="Chen Z."/>
            <person name="Dunbar C."/>
            <person name="Freedman E."/>
            <person name="Gearin G."/>
            <person name="Gellesch M."/>
            <person name="Goldberg J."/>
            <person name="Griggs A."/>
            <person name="Gujja S."/>
            <person name="Heilman E.R."/>
            <person name="Heiman D."/>
            <person name="Howarth C."/>
            <person name="Larson L."/>
            <person name="Lui A."/>
            <person name="MacDonald P.J."/>
            <person name="Mehta T."/>
            <person name="Montmayeur A."/>
            <person name="Murphy C."/>
            <person name="Neiman D."/>
            <person name="Pearson M."/>
            <person name="Priest M."/>
            <person name="Roberts A."/>
            <person name="Saif S."/>
            <person name="Shea T."/>
            <person name="Shenoy N."/>
            <person name="Sisk P."/>
            <person name="Stolte C."/>
            <person name="Sykes S."/>
            <person name="White J."/>
            <person name="Yandava C."/>
            <person name="Wortman J."/>
            <person name="Nusbaum C."/>
            <person name="Birren B."/>
        </authorList>
    </citation>
    <scope>NUCLEOTIDE SEQUENCE [LARGE SCALE GENOMIC DNA]</scope>
    <source>
        <strain evidence="6 7">WAL-19142</strain>
    </source>
</reference>
<dbReference type="InterPro" id="IPR011006">
    <property type="entry name" value="CheY-like_superfamily"/>
</dbReference>
<dbReference type="AlphaFoldDB" id="A0A0J9BZM1"/>
<dbReference type="PANTHER" id="PTHR37299">
    <property type="entry name" value="TRANSCRIPTIONAL REGULATOR-RELATED"/>
    <property type="match status" value="1"/>
</dbReference>
<feature type="domain" description="HTH LytTR-type" evidence="5">
    <location>
        <begin position="146"/>
        <end position="234"/>
    </location>
</feature>
<dbReference type="Pfam" id="PF00072">
    <property type="entry name" value="Response_reg"/>
    <property type="match status" value="1"/>
</dbReference>
<dbReference type="RefSeq" id="WP_007859119.1">
    <property type="nucleotide sequence ID" value="NZ_KQ235879.1"/>
</dbReference>
<proteinExistence type="predicted"/>
<name>A0A0J9BZM1_9FIRM</name>
<dbReference type="EMBL" id="ADLK01000024">
    <property type="protein sequence ID" value="KMW18427.1"/>
    <property type="molecule type" value="Genomic_DNA"/>
</dbReference>
<dbReference type="Gene3D" id="2.40.50.1020">
    <property type="entry name" value="LytTr DNA-binding domain"/>
    <property type="match status" value="1"/>
</dbReference>
<dbReference type="InterPro" id="IPR007492">
    <property type="entry name" value="LytTR_DNA-bd_dom"/>
</dbReference>
<dbReference type="SMART" id="SM00850">
    <property type="entry name" value="LytTR"/>
    <property type="match status" value="1"/>
</dbReference>
<dbReference type="PANTHER" id="PTHR37299:SF1">
    <property type="entry name" value="STAGE 0 SPORULATION PROTEIN A HOMOLOG"/>
    <property type="match status" value="1"/>
</dbReference>
<dbReference type="SMART" id="SM00448">
    <property type="entry name" value="REC"/>
    <property type="match status" value="1"/>
</dbReference>
<dbReference type="Proteomes" id="UP000037392">
    <property type="component" value="Unassembled WGS sequence"/>
</dbReference>
<comment type="function">
    <text evidence="2">May play the central regulatory role in sporulation. It may be an element of the effector pathway responsible for the activation of sporulation genes in response to nutritional stress. Spo0A may act in concert with spo0H (a sigma factor) to control the expression of some genes that are critical to the sporulation process.</text>
</comment>
<dbReference type="CDD" id="cd00156">
    <property type="entry name" value="REC"/>
    <property type="match status" value="1"/>
</dbReference>
<dbReference type="OrthoDB" id="9802383at2"/>
<evidence type="ECO:0000313" key="6">
    <source>
        <dbReference type="EMBL" id="KMW18427.1"/>
    </source>
</evidence>